<evidence type="ECO:0000313" key="1">
    <source>
        <dbReference type="EMBL" id="PBK96227.1"/>
    </source>
</evidence>
<reference evidence="2" key="1">
    <citation type="journal article" date="2017" name="Nat. Ecol. Evol.">
        <title>Genome expansion and lineage-specific genetic innovations in the forest pathogenic fungi Armillaria.</title>
        <authorList>
            <person name="Sipos G."/>
            <person name="Prasanna A.N."/>
            <person name="Walter M.C."/>
            <person name="O'Connor E."/>
            <person name="Balint B."/>
            <person name="Krizsan K."/>
            <person name="Kiss B."/>
            <person name="Hess J."/>
            <person name="Varga T."/>
            <person name="Slot J."/>
            <person name="Riley R."/>
            <person name="Boka B."/>
            <person name="Rigling D."/>
            <person name="Barry K."/>
            <person name="Lee J."/>
            <person name="Mihaltcheva S."/>
            <person name="LaButti K."/>
            <person name="Lipzen A."/>
            <person name="Waldron R."/>
            <person name="Moloney N.M."/>
            <person name="Sperisen C."/>
            <person name="Kredics L."/>
            <person name="Vagvoelgyi C."/>
            <person name="Patrignani A."/>
            <person name="Fitzpatrick D."/>
            <person name="Nagy I."/>
            <person name="Doyle S."/>
            <person name="Anderson J.B."/>
            <person name="Grigoriev I.V."/>
            <person name="Gueldener U."/>
            <person name="Muensterkoetter M."/>
            <person name="Nagy L.G."/>
        </authorList>
    </citation>
    <scope>NUCLEOTIDE SEQUENCE [LARGE SCALE GENOMIC DNA]</scope>
    <source>
        <strain evidence="2">Ar21-2</strain>
    </source>
</reference>
<evidence type="ECO:0000313" key="2">
    <source>
        <dbReference type="Proteomes" id="UP000217790"/>
    </source>
</evidence>
<gene>
    <name evidence="1" type="ORF">ARMGADRAFT_1028415</name>
</gene>
<dbReference type="Proteomes" id="UP000217790">
    <property type="component" value="Unassembled WGS sequence"/>
</dbReference>
<organism evidence="1 2">
    <name type="scientific">Armillaria gallica</name>
    <name type="common">Bulbous honey fungus</name>
    <name type="synonym">Armillaria bulbosa</name>
    <dbReference type="NCBI Taxonomy" id="47427"/>
    <lineage>
        <taxon>Eukaryota</taxon>
        <taxon>Fungi</taxon>
        <taxon>Dikarya</taxon>
        <taxon>Basidiomycota</taxon>
        <taxon>Agaricomycotina</taxon>
        <taxon>Agaricomycetes</taxon>
        <taxon>Agaricomycetidae</taxon>
        <taxon>Agaricales</taxon>
        <taxon>Marasmiineae</taxon>
        <taxon>Physalacriaceae</taxon>
        <taxon>Armillaria</taxon>
    </lineage>
</organism>
<dbReference type="InParanoid" id="A0A2H3E4G8"/>
<protein>
    <submittedName>
        <fullName evidence="1">Uncharacterized protein</fullName>
    </submittedName>
</protein>
<keyword evidence="2" id="KW-1185">Reference proteome</keyword>
<sequence>MKLDLRINDTGILFKKDHVPKHVVGDIRLRRNILHAQLPMHGIQARESYMYRKGDSAVLKKLDGSSPPLALTNTEADRKPIFIRKNGLQEMMRIEERKHSHSRFIHPGTRFQLLSSRGIWVACCSHNSACEYESHNPCGRAHTLDLVSAMPFRIWGYEKVFRSMREIQVVHETNGGRSGFMAFWLSENHSATTKEVAADIGSAPKRKGQHTVVQGREDDVPGCLVDV</sequence>
<dbReference type="EMBL" id="KZ293651">
    <property type="protein sequence ID" value="PBK96227.1"/>
    <property type="molecule type" value="Genomic_DNA"/>
</dbReference>
<proteinExistence type="predicted"/>
<name>A0A2H3E4G8_ARMGA</name>
<dbReference type="AlphaFoldDB" id="A0A2H3E4G8"/>
<accession>A0A2H3E4G8</accession>